<organism evidence="2 3">
    <name type="scientific">Novipirellula rosea</name>
    <dbReference type="NCBI Taxonomy" id="1031540"/>
    <lineage>
        <taxon>Bacteria</taxon>
        <taxon>Pseudomonadati</taxon>
        <taxon>Planctomycetota</taxon>
        <taxon>Planctomycetia</taxon>
        <taxon>Pirellulales</taxon>
        <taxon>Pirellulaceae</taxon>
        <taxon>Novipirellula</taxon>
    </lineage>
</organism>
<name>A0ABP8NPE2_9BACT</name>
<reference evidence="3" key="1">
    <citation type="journal article" date="2019" name="Int. J. Syst. Evol. Microbiol.">
        <title>The Global Catalogue of Microorganisms (GCM) 10K type strain sequencing project: providing services to taxonomists for standard genome sequencing and annotation.</title>
        <authorList>
            <consortium name="The Broad Institute Genomics Platform"/>
            <consortium name="The Broad Institute Genome Sequencing Center for Infectious Disease"/>
            <person name="Wu L."/>
            <person name="Ma J."/>
        </authorList>
    </citation>
    <scope>NUCLEOTIDE SEQUENCE [LARGE SCALE GENOMIC DNA]</scope>
    <source>
        <strain evidence="3">JCM 17759</strain>
    </source>
</reference>
<dbReference type="Pfam" id="PF01882">
    <property type="entry name" value="DUF58"/>
    <property type="match status" value="1"/>
</dbReference>
<keyword evidence="3" id="KW-1185">Reference proteome</keyword>
<accession>A0ABP8NPE2</accession>
<protein>
    <submittedName>
        <fullName evidence="2">DUF58 domain-containing protein</fullName>
    </submittedName>
</protein>
<evidence type="ECO:0000313" key="2">
    <source>
        <dbReference type="EMBL" id="GAA4470655.1"/>
    </source>
</evidence>
<dbReference type="EMBL" id="BAABGA010000114">
    <property type="protein sequence ID" value="GAA4470655.1"/>
    <property type="molecule type" value="Genomic_DNA"/>
</dbReference>
<evidence type="ECO:0000259" key="1">
    <source>
        <dbReference type="Pfam" id="PF01882"/>
    </source>
</evidence>
<dbReference type="InterPro" id="IPR036465">
    <property type="entry name" value="vWFA_dom_sf"/>
</dbReference>
<comment type="caution">
    <text evidence="2">The sequence shown here is derived from an EMBL/GenBank/DDBJ whole genome shotgun (WGS) entry which is preliminary data.</text>
</comment>
<dbReference type="Gene3D" id="3.40.50.410">
    <property type="entry name" value="von Willebrand factor, type A domain"/>
    <property type="match status" value="1"/>
</dbReference>
<dbReference type="InterPro" id="IPR002881">
    <property type="entry name" value="DUF58"/>
</dbReference>
<evidence type="ECO:0000313" key="3">
    <source>
        <dbReference type="Proteomes" id="UP001500840"/>
    </source>
</evidence>
<feature type="domain" description="DUF58" evidence="1">
    <location>
        <begin position="50"/>
        <end position="254"/>
    </location>
</feature>
<dbReference type="SUPFAM" id="SSF53300">
    <property type="entry name" value="vWA-like"/>
    <property type="match status" value="1"/>
</dbReference>
<gene>
    <name evidence="2" type="ORF">GCM10023156_64240</name>
</gene>
<sequence>MPATATDPLLSPELLGRLERLELVSRKVFRGRMKGERRSRRKGESVEFADFRHYVAGDDLRLIDWNLYARLDQLFLKLFLEEEDLHFFSLIDASESMNFGDPTKLRVAKQMAAALGYVGLCRADRVSVSVLGPEGRRAPVLRGRASLWKMLAYLDSVQSGHNVSLHDGVKEFALRATGTGVAVLLTDLMDKEGYESALRMLIGRRMDVFVMHILSPEEIDPPLRGDRKLIDVEDRDEAEITINAHVLNKYKETVQAFMNSAKHFCSKRSIIYIPVRTDTPVETIVTRYLRERGVVR</sequence>
<proteinExistence type="predicted"/>
<dbReference type="PANTHER" id="PTHR33608">
    <property type="entry name" value="BLL2464 PROTEIN"/>
    <property type="match status" value="1"/>
</dbReference>
<dbReference type="Proteomes" id="UP001500840">
    <property type="component" value="Unassembled WGS sequence"/>
</dbReference>
<dbReference type="PANTHER" id="PTHR33608:SF7">
    <property type="entry name" value="DUF58 DOMAIN-CONTAINING PROTEIN"/>
    <property type="match status" value="1"/>
</dbReference>
<dbReference type="RefSeq" id="WP_040769351.1">
    <property type="nucleotide sequence ID" value="NZ_BAABGA010000114.1"/>
</dbReference>